<comment type="caution">
    <text evidence="2">The sequence shown here is derived from an EMBL/GenBank/DDBJ whole genome shotgun (WGS) entry which is preliminary data.</text>
</comment>
<protein>
    <recommendedName>
        <fullName evidence="1">Novel STAND NTPase 3 domain-containing protein</fullName>
    </recommendedName>
</protein>
<evidence type="ECO:0000313" key="3">
    <source>
        <dbReference type="Proteomes" id="UP001186944"/>
    </source>
</evidence>
<dbReference type="Pfam" id="PF20720">
    <property type="entry name" value="nSTAND3"/>
    <property type="match status" value="1"/>
</dbReference>
<dbReference type="SUPFAM" id="SSF52540">
    <property type="entry name" value="P-loop containing nucleoside triphosphate hydrolases"/>
    <property type="match status" value="1"/>
</dbReference>
<evidence type="ECO:0000313" key="2">
    <source>
        <dbReference type="EMBL" id="KAK3108082.1"/>
    </source>
</evidence>
<dbReference type="InterPro" id="IPR027417">
    <property type="entry name" value="P-loop_NTPase"/>
</dbReference>
<accession>A0AA88YMQ4</accession>
<gene>
    <name evidence="2" type="ORF">FSP39_000823</name>
</gene>
<evidence type="ECO:0000259" key="1">
    <source>
        <dbReference type="Pfam" id="PF20720"/>
    </source>
</evidence>
<proteinExistence type="predicted"/>
<dbReference type="Proteomes" id="UP001186944">
    <property type="component" value="Unassembled WGS sequence"/>
</dbReference>
<organism evidence="2 3">
    <name type="scientific">Pinctada imbricata</name>
    <name type="common">Atlantic pearl-oyster</name>
    <name type="synonym">Pinctada martensii</name>
    <dbReference type="NCBI Taxonomy" id="66713"/>
    <lineage>
        <taxon>Eukaryota</taxon>
        <taxon>Metazoa</taxon>
        <taxon>Spiralia</taxon>
        <taxon>Lophotrochozoa</taxon>
        <taxon>Mollusca</taxon>
        <taxon>Bivalvia</taxon>
        <taxon>Autobranchia</taxon>
        <taxon>Pteriomorphia</taxon>
        <taxon>Pterioida</taxon>
        <taxon>Pterioidea</taxon>
        <taxon>Pteriidae</taxon>
        <taxon>Pinctada</taxon>
    </lineage>
</organism>
<name>A0AA88YMQ4_PINIB</name>
<dbReference type="AlphaFoldDB" id="A0AA88YMQ4"/>
<dbReference type="Gene3D" id="3.40.50.300">
    <property type="entry name" value="P-loop containing nucleotide triphosphate hydrolases"/>
    <property type="match status" value="1"/>
</dbReference>
<keyword evidence="3" id="KW-1185">Reference proteome</keyword>
<sequence length="317" mass="36377">MLKGECTTYMLNKTKKCLQDSSNVFIVGKPGSGKTTLAWTVCKESHGVIFKNRKWYVTLSTEKRTLPENCEVLLLLDGAFENPKATEDVLNRVKEFKNQLQSQQLLIIATISHHAYKKIKEQKCINDLNPLEVIDLDDKNNLMTRMEMSAVFMSHGITIRNRTKDNESEARIINESQVDSVYNRFNPTLFKRILTPPLLGFPLIATLMALKPAFLGNIDFVQSPIQYVISSINELKSREKEDKNRYCTIVYAALFDGYLNTNDVKQDVLKAIGDSHGNPEAEINTEFYVLRERSSGMYEFIHESIFHAFLAQYSYRH</sequence>
<dbReference type="EMBL" id="VSWD01000001">
    <property type="protein sequence ID" value="KAK3108082.1"/>
    <property type="molecule type" value="Genomic_DNA"/>
</dbReference>
<reference evidence="2" key="1">
    <citation type="submission" date="2019-08" db="EMBL/GenBank/DDBJ databases">
        <title>The improved chromosome-level genome for the pearl oyster Pinctada fucata martensii using PacBio sequencing and Hi-C.</title>
        <authorList>
            <person name="Zheng Z."/>
        </authorList>
    </citation>
    <scope>NUCLEOTIDE SEQUENCE</scope>
    <source>
        <strain evidence="2">ZZ-2019</strain>
        <tissue evidence="2">Adductor muscle</tissue>
    </source>
</reference>
<dbReference type="InterPro" id="IPR049050">
    <property type="entry name" value="nSTAND3"/>
</dbReference>
<feature type="domain" description="Novel STAND NTPase 3" evidence="1">
    <location>
        <begin position="8"/>
        <end position="136"/>
    </location>
</feature>